<dbReference type="InterPro" id="IPR002942">
    <property type="entry name" value="S4_RNA-bd"/>
</dbReference>
<dbReference type="EC" id="5.4.99.-" evidence="6"/>
<dbReference type="EMBL" id="JALJOQ010000303">
    <property type="protein sequence ID" value="KAK9785433.1"/>
    <property type="molecule type" value="Genomic_DNA"/>
</dbReference>
<sequence length="403" mass="43273">MSDTYSLSRFAASWAFSIRPEASAPPIDCPGQLIKATVDAEALSGQAFFRLDVFLAQHLQSGSRAKAAAYIQGGHVKVDGQQTTKSAHRLKEGQHVTCILPPPEPLGILPEDIPLEVVFEDDHLLVVNKPAGMVMHPSPGHMTSGTLVNALLHRWQRPPIVVEKDFSVAGVSGTDHTTDDDDEASTSADSRTQALLQALRPGIVHRLDKGTTGLVVVAKHDAALAHLSAQFKQRTVHRKYVSLLVGLPAQQQGVIETNLGRHLKDRKLMATYPSGGPRGRQANSTFQVLDVLANGRAAVVTWKLGTGRTHQIRVHAKHMGTPIFGDDMYGGTGKAVAIKVAGTSTVRQGAVHTQLASLGRPALHARELGFEHPYSGSRLHFAADKPPDFTAAESLLRALHATS</sequence>
<organism evidence="8 9">
    <name type="scientific">Symbiochloris irregularis</name>
    <dbReference type="NCBI Taxonomy" id="706552"/>
    <lineage>
        <taxon>Eukaryota</taxon>
        <taxon>Viridiplantae</taxon>
        <taxon>Chlorophyta</taxon>
        <taxon>core chlorophytes</taxon>
        <taxon>Trebouxiophyceae</taxon>
        <taxon>Trebouxiales</taxon>
        <taxon>Trebouxiaceae</taxon>
        <taxon>Symbiochloris</taxon>
    </lineage>
</organism>
<proteinExistence type="inferred from homology"/>
<dbReference type="SUPFAM" id="SSF55120">
    <property type="entry name" value="Pseudouridine synthase"/>
    <property type="match status" value="1"/>
</dbReference>
<dbReference type="SMART" id="SM00363">
    <property type="entry name" value="S4"/>
    <property type="match status" value="1"/>
</dbReference>
<dbReference type="InterPro" id="IPR036986">
    <property type="entry name" value="S4_RNA-bd_sf"/>
</dbReference>
<evidence type="ECO:0000256" key="2">
    <source>
        <dbReference type="ARBA" id="ARBA00010876"/>
    </source>
</evidence>
<keyword evidence="3 6" id="KW-0413">Isomerase</keyword>
<dbReference type="Pfam" id="PF01479">
    <property type="entry name" value="S4"/>
    <property type="match status" value="1"/>
</dbReference>
<dbReference type="PANTHER" id="PTHR21600:SF87">
    <property type="entry name" value="RNA PSEUDOURIDYLATE SYNTHASE DOMAIN-CONTAINING PROTEIN 1"/>
    <property type="match status" value="1"/>
</dbReference>
<name>A0AAW1NLR5_9CHLO</name>
<dbReference type="SUPFAM" id="SSF55174">
    <property type="entry name" value="Alpha-L RNA-binding motif"/>
    <property type="match status" value="1"/>
</dbReference>
<protein>
    <recommendedName>
        <fullName evidence="6">Pseudouridine synthase</fullName>
        <ecNumber evidence="6">5.4.99.-</ecNumber>
    </recommendedName>
</protein>
<comment type="caution">
    <text evidence="8">The sequence shown here is derived from an EMBL/GenBank/DDBJ whole genome shotgun (WGS) entry which is preliminary data.</text>
</comment>
<feature type="active site" evidence="4">
    <location>
        <position position="208"/>
    </location>
</feature>
<keyword evidence="5" id="KW-0694">RNA-binding</keyword>
<reference evidence="8 9" key="1">
    <citation type="journal article" date="2024" name="Nat. Commun.">
        <title>Phylogenomics reveals the evolutionary origins of lichenization in chlorophyte algae.</title>
        <authorList>
            <person name="Puginier C."/>
            <person name="Libourel C."/>
            <person name="Otte J."/>
            <person name="Skaloud P."/>
            <person name="Haon M."/>
            <person name="Grisel S."/>
            <person name="Petersen M."/>
            <person name="Berrin J.G."/>
            <person name="Delaux P.M."/>
            <person name="Dal Grande F."/>
            <person name="Keller J."/>
        </authorList>
    </citation>
    <scope>NUCLEOTIDE SEQUENCE [LARGE SCALE GENOMIC DNA]</scope>
    <source>
        <strain evidence="8 9">SAG 2036</strain>
    </source>
</reference>
<accession>A0AAW1NLR5</accession>
<dbReference type="CDD" id="cd00165">
    <property type="entry name" value="S4"/>
    <property type="match status" value="1"/>
</dbReference>
<evidence type="ECO:0000256" key="6">
    <source>
        <dbReference type="RuleBase" id="RU362028"/>
    </source>
</evidence>
<evidence type="ECO:0000313" key="9">
    <source>
        <dbReference type="Proteomes" id="UP001465755"/>
    </source>
</evidence>
<comment type="function">
    <text evidence="6">Responsible for synthesis of pseudouridine from uracil.</text>
</comment>
<dbReference type="InterPro" id="IPR006145">
    <property type="entry name" value="PsdUridine_synth_RsuA/RluA"/>
</dbReference>
<dbReference type="InterPro" id="IPR006225">
    <property type="entry name" value="PsdUridine_synth_RluC/D"/>
</dbReference>
<dbReference type="GO" id="GO:0003723">
    <property type="term" value="F:RNA binding"/>
    <property type="evidence" value="ECO:0007669"/>
    <property type="project" value="UniProtKB-KW"/>
</dbReference>
<dbReference type="InterPro" id="IPR020103">
    <property type="entry name" value="PsdUridine_synth_cat_dom_sf"/>
</dbReference>
<dbReference type="NCBIfam" id="TIGR00005">
    <property type="entry name" value="rluA_subfam"/>
    <property type="match status" value="1"/>
</dbReference>
<dbReference type="Pfam" id="PF00849">
    <property type="entry name" value="PseudoU_synth_2"/>
    <property type="match status" value="1"/>
</dbReference>
<evidence type="ECO:0000256" key="3">
    <source>
        <dbReference type="ARBA" id="ARBA00023235"/>
    </source>
</evidence>
<dbReference type="Gene3D" id="3.10.290.10">
    <property type="entry name" value="RNA-binding S4 domain"/>
    <property type="match status" value="1"/>
</dbReference>
<dbReference type="PANTHER" id="PTHR21600">
    <property type="entry name" value="MITOCHONDRIAL RNA PSEUDOURIDINE SYNTHASE"/>
    <property type="match status" value="1"/>
</dbReference>
<keyword evidence="9" id="KW-1185">Reference proteome</keyword>
<dbReference type="AlphaFoldDB" id="A0AAW1NLR5"/>
<dbReference type="InterPro" id="IPR006224">
    <property type="entry name" value="PsdUridine_synth_RluA-like_CS"/>
</dbReference>
<dbReference type="GO" id="GO:0009982">
    <property type="term" value="F:pseudouridine synthase activity"/>
    <property type="evidence" value="ECO:0007669"/>
    <property type="project" value="InterPro"/>
</dbReference>
<comment type="catalytic activity">
    <reaction evidence="1 6">
        <text>a uridine in RNA = a pseudouridine in RNA</text>
        <dbReference type="Rhea" id="RHEA:48348"/>
        <dbReference type="Rhea" id="RHEA-COMP:12068"/>
        <dbReference type="Rhea" id="RHEA-COMP:12069"/>
        <dbReference type="ChEBI" id="CHEBI:65314"/>
        <dbReference type="ChEBI" id="CHEBI:65315"/>
    </reaction>
</comment>
<dbReference type="PROSITE" id="PS01129">
    <property type="entry name" value="PSI_RLU"/>
    <property type="match status" value="1"/>
</dbReference>
<gene>
    <name evidence="8" type="ORF">WJX73_005392</name>
</gene>
<evidence type="ECO:0000256" key="4">
    <source>
        <dbReference type="PIRSR" id="PIRSR606225-1"/>
    </source>
</evidence>
<evidence type="ECO:0000259" key="7">
    <source>
        <dbReference type="SMART" id="SM00363"/>
    </source>
</evidence>
<dbReference type="Gene3D" id="3.30.2350.10">
    <property type="entry name" value="Pseudouridine synthase"/>
    <property type="match status" value="1"/>
</dbReference>
<feature type="domain" description="RNA-binding S4" evidence="7">
    <location>
        <begin position="49"/>
        <end position="114"/>
    </location>
</feature>
<evidence type="ECO:0000256" key="5">
    <source>
        <dbReference type="PROSITE-ProRule" id="PRU00182"/>
    </source>
</evidence>
<dbReference type="GO" id="GO:0000455">
    <property type="term" value="P:enzyme-directed rRNA pseudouridine synthesis"/>
    <property type="evidence" value="ECO:0007669"/>
    <property type="project" value="TreeGrafter"/>
</dbReference>
<evidence type="ECO:0000313" key="8">
    <source>
        <dbReference type="EMBL" id="KAK9785433.1"/>
    </source>
</evidence>
<dbReference type="PROSITE" id="PS50889">
    <property type="entry name" value="S4"/>
    <property type="match status" value="1"/>
</dbReference>
<dbReference type="InterPro" id="IPR050188">
    <property type="entry name" value="RluA_PseudoU_synthase"/>
</dbReference>
<evidence type="ECO:0000256" key="1">
    <source>
        <dbReference type="ARBA" id="ARBA00000073"/>
    </source>
</evidence>
<dbReference type="Proteomes" id="UP001465755">
    <property type="component" value="Unassembled WGS sequence"/>
</dbReference>
<dbReference type="CDD" id="cd02869">
    <property type="entry name" value="PseudoU_synth_RluA_like"/>
    <property type="match status" value="1"/>
</dbReference>
<comment type="similarity">
    <text evidence="2 6">Belongs to the pseudouridine synthase RluA family.</text>
</comment>